<evidence type="ECO:0000256" key="1">
    <source>
        <dbReference type="ARBA" id="ARBA00009617"/>
    </source>
</evidence>
<name>A0A365YXA7_9PROT</name>
<feature type="transmembrane region" description="Helical" evidence="2">
    <location>
        <begin position="324"/>
        <end position="343"/>
    </location>
</feature>
<dbReference type="EMBL" id="QEXL01000010">
    <property type="protein sequence ID" value="RBM06832.1"/>
    <property type="molecule type" value="Genomic_DNA"/>
</dbReference>
<feature type="transmembrane region" description="Helical" evidence="2">
    <location>
        <begin position="300"/>
        <end position="318"/>
    </location>
</feature>
<dbReference type="AlphaFoldDB" id="A0A365YXA7"/>
<dbReference type="SUPFAM" id="SSF103473">
    <property type="entry name" value="MFS general substrate transporter"/>
    <property type="match status" value="1"/>
</dbReference>
<keyword evidence="4" id="KW-1185">Reference proteome</keyword>
<dbReference type="Pfam" id="PF13347">
    <property type="entry name" value="MFS_2"/>
    <property type="match status" value="1"/>
</dbReference>
<feature type="transmembrane region" description="Helical" evidence="2">
    <location>
        <begin position="81"/>
        <end position="102"/>
    </location>
</feature>
<feature type="transmembrane region" description="Helical" evidence="2">
    <location>
        <begin position="34"/>
        <end position="55"/>
    </location>
</feature>
<feature type="transmembrane region" description="Helical" evidence="2">
    <location>
        <begin position="234"/>
        <end position="256"/>
    </location>
</feature>
<dbReference type="OrthoDB" id="9764596at2"/>
<protein>
    <submittedName>
        <fullName evidence="3">MFS transporter</fullName>
    </submittedName>
</protein>
<dbReference type="GO" id="GO:0008643">
    <property type="term" value="P:carbohydrate transport"/>
    <property type="evidence" value="ECO:0007669"/>
    <property type="project" value="InterPro"/>
</dbReference>
<organism evidence="3 4">
    <name type="scientific">Novacetimonas cocois</name>
    <dbReference type="NCBI Taxonomy" id="1747507"/>
    <lineage>
        <taxon>Bacteria</taxon>
        <taxon>Pseudomonadati</taxon>
        <taxon>Pseudomonadota</taxon>
        <taxon>Alphaproteobacteria</taxon>
        <taxon>Acetobacterales</taxon>
        <taxon>Acetobacteraceae</taxon>
        <taxon>Novacetimonas</taxon>
    </lineage>
</organism>
<dbReference type="RefSeq" id="WP_113596134.1">
    <property type="nucleotide sequence ID" value="NZ_QEXL01000010.1"/>
</dbReference>
<evidence type="ECO:0000256" key="2">
    <source>
        <dbReference type="SAM" id="Phobius"/>
    </source>
</evidence>
<evidence type="ECO:0000313" key="3">
    <source>
        <dbReference type="EMBL" id="RBM06832.1"/>
    </source>
</evidence>
<dbReference type="PANTHER" id="PTHR11328:SF24">
    <property type="entry name" value="MAJOR FACILITATOR SUPERFAMILY (MFS) PROFILE DOMAIN-CONTAINING PROTEIN"/>
    <property type="match status" value="1"/>
</dbReference>
<dbReference type="GO" id="GO:0005886">
    <property type="term" value="C:plasma membrane"/>
    <property type="evidence" value="ECO:0007669"/>
    <property type="project" value="TreeGrafter"/>
</dbReference>
<proteinExistence type="inferred from homology"/>
<feature type="transmembrane region" description="Helical" evidence="2">
    <location>
        <begin position="408"/>
        <end position="432"/>
    </location>
</feature>
<evidence type="ECO:0000313" key="4">
    <source>
        <dbReference type="Proteomes" id="UP000252680"/>
    </source>
</evidence>
<dbReference type="InterPro" id="IPR039672">
    <property type="entry name" value="MFS_2"/>
</dbReference>
<keyword evidence="2" id="KW-0812">Transmembrane</keyword>
<feature type="transmembrane region" description="Helical" evidence="2">
    <location>
        <begin position="148"/>
        <end position="173"/>
    </location>
</feature>
<comment type="caution">
    <text evidence="3">The sequence shown here is derived from an EMBL/GenBank/DDBJ whole genome shotgun (WGS) entry which is preliminary data.</text>
</comment>
<sequence>MGNGQALSVKEKTAYGCGDAASNMMWGMTSSYLMYYYTDIYGLPLAAVSWILLVARVVDAFCDPAIGYAVDRVGGLIVPRLIRALAIPFGITGFLCFLALPLSPAGKVVWAGATYIVFGAIYSCINTPYGALAVMISRSATGRVGLNAFRMMGCQAGSLLVALLTIPAITWLGGGESAAQHRYGMAVYVLVLSVLGSILWLCVARGCTVRHPPAPVRQDLVVTLRNLFGNRQWVLSNLLSFFYFVGQAALFGFALYYARIVLGGTEQLGANIITFITVLLFAGVPACLPLARRVGTVRSGIMCLIAQGAAYLAMAVAGASMTGFFLSVALLALAQGVMSPLYYTLLADAVDDGDPRTSTGSAGLAYSINTWVTKLAMGLTGFVLAQFLSQGHYVEGGDGVAQPPDLSFWITAGFVWLPLGAVCMQALCLLAWRERLSPGTPARHPATERT</sequence>
<keyword evidence="2" id="KW-0472">Membrane</keyword>
<accession>A0A365YXA7</accession>
<keyword evidence="2" id="KW-1133">Transmembrane helix</keyword>
<comment type="similarity">
    <text evidence="1">Belongs to the sodium:galactoside symporter (TC 2.A.2) family.</text>
</comment>
<reference evidence="3 4" key="1">
    <citation type="submission" date="2018-05" db="EMBL/GenBank/DDBJ databases">
        <title>Komagataeibacter cocois sp. nov., for a novel cellulose- producing strain isolated from coconut milk.</title>
        <authorList>
            <person name="Liu L."/>
            <person name="Wang Y."/>
            <person name="Liu S."/>
            <person name="Bi J."/>
            <person name="Chen H."/>
            <person name="Deng J."/>
            <person name="Zhang C."/>
            <person name="Hu Q."/>
            <person name="Li C."/>
        </authorList>
    </citation>
    <scope>NUCLEOTIDE SEQUENCE [LARGE SCALE GENOMIC DNA]</scope>
    <source>
        <strain evidence="3 4">WE7</strain>
    </source>
</reference>
<gene>
    <name evidence="3" type="ORF">NJLHNGOC_09195</name>
</gene>
<dbReference type="InterPro" id="IPR036259">
    <property type="entry name" value="MFS_trans_sf"/>
</dbReference>
<dbReference type="PANTHER" id="PTHR11328">
    <property type="entry name" value="MAJOR FACILITATOR SUPERFAMILY DOMAIN-CONTAINING PROTEIN"/>
    <property type="match status" value="1"/>
</dbReference>
<dbReference type="GO" id="GO:0015293">
    <property type="term" value="F:symporter activity"/>
    <property type="evidence" value="ECO:0007669"/>
    <property type="project" value="InterPro"/>
</dbReference>
<feature type="transmembrane region" description="Helical" evidence="2">
    <location>
        <begin position="364"/>
        <end position="388"/>
    </location>
</feature>
<feature type="transmembrane region" description="Helical" evidence="2">
    <location>
        <begin position="108"/>
        <end position="136"/>
    </location>
</feature>
<feature type="transmembrane region" description="Helical" evidence="2">
    <location>
        <begin position="268"/>
        <end position="288"/>
    </location>
</feature>
<dbReference type="Gene3D" id="1.20.1250.20">
    <property type="entry name" value="MFS general substrate transporter like domains"/>
    <property type="match status" value="2"/>
</dbReference>
<feature type="transmembrane region" description="Helical" evidence="2">
    <location>
        <begin position="185"/>
        <end position="203"/>
    </location>
</feature>
<dbReference type="Proteomes" id="UP000252680">
    <property type="component" value="Unassembled WGS sequence"/>
</dbReference>